<proteinExistence type="predicted"/>
<evidence type="ECO:0000313" key="6">
    <source>
        <dbReference type="Proteomes" id="UP000239504"/>
    </source>
</evidence>
<dbReference type="AlphaFoldDB" id="A0A2S7K990"/>
<name>A0A2S7K990_9PROT</name>
<dbReference type="InterPro" id="IPR001054">
    <property type="entry name" value="A/G_cyclase"/>
</dbReference>
<dbReference type="GO" id="GO:0005524">
    <property type="term" value="F:ATP binding"/>
    <property type="evidence" value="ECO:0007669"/>
    <property type="project" value="UniProtKB-KW"/>
</dbReference>
<keyword evidence="3" id="KW-0812">Transmembrane</keyword>
<keyword evidence="6" id="KW-1185">Reference proteome</keyword>
<feature type="transmembrane region" description="Helical" evidence="3">
    <location>
        <begin position="418"/>
        <end position="437"/>
    </location>
</feature>
<dbReference type="CDD" id="cd07302">
    <property type="entry name" value="CHD"/>
    <property type="match status" value="1"/>
</dbReference>
<dbReference type="GO" id="GO:0004016">
    <property type="term" value="F:adenylate cyclase activity"/>
    <property type="evidence" value="ECO:0007669"/>
    <property type="project" value="UniProtKB-ARBA"/>
</dbReference>
<dbReference type="PANTHER" id="PTHR16305">
    <property type="entry name" value="TESTICULAR SOLUBLE ADENYLYL CYCLASE"/>
    <property type="match status" value="1"/>
</dbReference>
<dbReference type="GO" id="GO:0005737">
    <property type="term" value="C:cytoplasm"/>
    <property type="evidence" value="ECO:0007669"/>
    <property type="project" value="TreeGrafter"/>
</dbReference>
<sequence>MQRYGLKQDNKFILNKGLQVGSALGSWSPRAPPDVVPVKGVVLAKRMFSKPFQWLTGLPLLVVTGVLAVMAIGALTGAQSPEARWRERLFDYFQRLDPADGAAVDNFHLVLIDRESVEAVGPWPWPRTVIAGLVEAAGEAGAKGVILTEAVDAPDPLSPETIGEFWLSGARDETLAQQLALLPQTDERLAEAFTSVDGGVGVSASAPLNPYRTSSFERTDMKGVSWLHVAGDAADYLALPATRYFYGLNPALANAAQPSVSALSPDSDGVLRRAPLLWSIGGKPAPSIALEAARLAAGGEAVTITAADAANAQGRTLESLRVNGHALPLSASSAMRLYLPKNIAVPTTSASRLLSGYNGAPVIAGSNSQLKDAVVLIGLDTELGPSVRTARGPMAPAAVHALAAAQIVSGEAPVRPGWAGYMEALAVMLLGAAAIMIARRLDFWRAAGFAAVVSLVLVLGAYGAFAFGDIMLNPIPPAFALFLGALSIAGGKSIGGVLRDDNLRGSFHDTLPEAAMKKLREDSGADLLNGVRREITVLACELRFADEDLRTMENLPDDITKLLAAASLDLRQTIIDAGGAADQAEGGRLFAYFNAPLETADHIQAGCAAALRLIESMDKVNADLDASSRTRGLQIHLAIGIATGPCFVGPMGHGRNNRYSAVGPAVDRAAFLRSQSEFYGPAMICDEQVYKETHHHFAFLELDKLKLRDETRPVSIYALIGNPFIKSSKAFRALDDAHREFLKAYRAGDMGRAKTLLEKTKGSPGAKIALFDIYEERVKKYSEDGVPKDWDGAHIAGV</sequence>
<organism evidence="5 6">
    <name type="scientific">Hyphococcus luteus</name>
    <dbReference type="NCBI Taxonomy" id="2058213"/>
    <lineage>
        <taxon>Bacteria</taxon>
        <taxon>Pseudomonadati</taxon>
        <taxon>Pseudomonadota</taxon>
        <taxon>Alphaproteobacteria</taxon>
        <taxon>Parvularculales</taxon>
        <taxon>Parvularculaceae</taxon>
        <taxon>Hyphococcus</taxon>
    </lineage>
</organism>
<feature type="domain" description="Guanylate cyclase" evidence="4">
    <location>
        <begin position="536"/>
        <end position="673"/>
    </location>
</feature>
<evidence type="ECO:0000259" key="4">
    <source>
        <dbReference type="PROSITE" id="PS50125"/>
    </source>
</evidence>
<dbReference type="InterPro" id="IPR007890">
    <property type="entry name" value="CHASE2"/>
</dbReference>
<comment type="caution">
    <text evidence="5">The sequence shown here is derived from an EMBL/GenBank/DDBJ whole genome shotgun (WGS) entry which is preliminary data.</text>
</comment>
<dbReference type="Gene3D" id="3.30.70.1230">
    <property type="entry name" value="Nucleotide cyclase"/>
    <property type="match status" value="1"/>
</dbReference>
<dbReference type="GO" id="GO:0035556">
    <property type="term" value="P:intracellular signal transduction"/>
    <property type="evidence" value="ECO:0007669"/>
    <property type="project" value="InterPro"/>
</dbReference>
<dbReference type="Pfam" id="PF05226">
    <property type="entry name" value="CHASE2"/>
    <property type="match status" value="1"/>
</dbReference>
<gene>
    <name evidence="5" type="ORF">CW354_03590</name>
</gene>
<evidence type="ECO:0000256" key="1">
    <source>
        <dbReference type="ARBA" id="ARBA00022741"/>
    </source>
</evidence>
<dbReference type="SMART" id="SM01080">
    <property type="entry name" value="CHASE2"/>
    <property type="match status" value="1"/>
</dbReference>
<dbReference type="EMBL" id="PJCH01000003">
    <property type="protein sequence ID" value="PQA89043.1"/>
    <property type="molecule type" value="Genomic_DNA"/>
</dbReference>
<accession>A0A2S7K990</accession>
<evidence type="ECO:0000313" key="5">
    <source>
        <dbReference type="EMBL" id="PQA89043.1"/>
    </source>
</evidence>
<feature type="transmembrane region" description="Helical" evidence="3">
    <location>
        <begin position="449"/>
        <end position="472"/>
    </location>
</feature>
<dbReference type="SUPFAM" id="SSF55073">
    <property type="entry name" value="Nucleotide cyclase"/>
    <property type="match status" value="1"/>
</dbReference>
<keyword evidence="3" id="KW-0472">Membrane</keyword>
<evidence type="ECO:0000256" key="3">
    <source>
        <dbReference type="SAM" id="Phobius"/>
    </source>
</evidence>
<dbReference type="GO" id="GO:0009190">
    <property type="term" value="P:cyclic nucleotide biosynthetic process"/>
    <property type="evidence" value="ECO:0007669"/>
    <property type="project" value="InterPro"/>
</dbReference>
<dbReference type="InterPro" id="IPR029787">
    <property type="entry name" value="Nucleotide_cyclase"/>
</dbReference>
<evidence type="ECO:0000256" key="2">
    <source>
        <dbReference type="ARBA" id="ARBA00022840"/>
    </source>
</evidence>
<dbReference type="PANTHER" id="PTHR16305:SF28">
    <property type="entry name" value="GUANYLATE CYCLASE DOMAIN-CONTAINING PROTEIN"/>
    <property type="match status" value="1"/>
</dbReference>
<keyword evidence="3" id="KW-1133">Transmembrane helix</keyword>
<keyword evidence="1" id="KW-0547">Nucleotide-binding</keyword>
<reference evidence="5 6" key="1">
    <citation type="submission" date="2017-12" db="EMBL/GenBank/DDBJ databases">
        <authorList>
            <person name="Hurst M.R.H."/>
        </authorList>
    </citation>
    <scope>NUCLEOTIDE SEQUENCE [LARGE SCALE GENOMIC DNA]</scope>
    <source>
        <strain evidence="5 6">SY-3-19</strain>
    </source>
</reference>
<keyword evidence="2" id="KW-0067">ATP-binding</keyword>
<feature type="transmembrane region" description="Helical" evidence="3">
    <location>
        <begin position="54"/>
        <end position="75"/>
    </location>
</feature>
<dbReference type="PROSITE" id="PS50125">
    <property type="entry name" value="GUANYLATE_CYCLASE_2"/>
    <property type="match status" value="1"/>
</dbReference>
<protein>
    <recommendedName>
        <fullName evidence="4">Guanylate cyclase domain-containing protein</fullName>
    </recommendedName>
</protein>
<dbReference type="Proteomes" id="UP000239504">
    <property type="component" value="Unassembled WGS sequence"/>
</dbReference>